<dbReference type="Gene3D" id="3.40.50.1400">
    <property type="match status" value="2"/>
</dbReference>
<dbReference type="GO" id="GO:0046872">
    <property type="term" value="F:metal ion binding"/>
    <property type="evidence" value="ECO:0007669"/>
    <property type="project" value="UniProtKB-KW"/>
</dbReference>
<keyword evidence="1" id="KW-0479">Metal-binding</keyword>
<keyword evidence="2" id="KW-0456">Lyase</keyword>
<dbReference type="InterPro" id="IPR050963">
    <property type="entry name" value="Sirohydro_Cobaltochel/CbiX"/>
</dbReference>
<dbReference type="AlphaFoldDB" id="A0A1H1WCV3"/>
<dbReference type="PANTHER" id="PTHR33542">
    <property type="entry name" value="SIROHYDROCHLORIN FERROCHELATASE, CHLOROPLASTIC"/>
    <property type="match status" value="1"/>
</dbReference>
<gene>
    <name evidence="3" type="ORF">SAMN04489812_3604</name>
</gene>
<dbReference type="Pfam" id="PF01903">
    <property type="entry name" value="CbiX"/>
    <property type="match status" value="1"/>
</dbReference>
<evidence type="ECO:0000313" key="4">
    <source>
        <dbReference type="Proteomes" id="UP000199103"/>
    </source>
</evidence>
<dbReference type="OrthoDB" id="482456at2"/>
<dbReference type="InterPro" id="IPR002762">
    <property type="entry name" value="CbiX-like"/>
</dbReference>
<organism evidence="3 4">
    <name type="scientific">Microlunatus soli</name>
    <dbReference type="NCBI Taxonomy" id="630515"/>
    <lineage>
        <taxon>Bacteria</taxon>
        <taxon>Bacillati</taxon>
        <taxon>Actinomycetota</taxon>
        <taxon>Actinomycetes</taxon>
        <taxon>Propionibacteriales</taxon>
        <taxon>Propionibacteriaceae</taxon>
        <taxon>Microlunatus</taxon>
    </lineage>
</organism>
<dbReference type="SUPFAM" id="SSF53800">
    <property type="entry name" value="Chelatase"/>
    <property type="match status" value="1"/>
</dbReference>
<dbReference type="EMBL" id="LT629772">
    <property type="protein sequence ID" value="SDS95097.1"/>
    <property type="molecule type" value="Genomic_DNA"/>
</dbReference>
<sequence length="227" mass="22672">MPVVLLAHGSRHPHGVASIDTLAAAVAERTGLDVRTAYLDLNQPDLAAAAAGLAADGRRSAVIVPLLFTPAFHARTDAPATIAAAATSSGIELITADIIGTSDALLDLLQTAAAAAAVPDHGPVLLTSVGSSRPEANAAVADLAERLAAVRGAPVRAAFATCAPRAVDAVADDPDLAGVLALFVGRGLLLDSIAAAASDRGIPISAPLEDALVPLVVERYAAAVRTP</sequence>
<dbReference type="PANTHER" id="PTHR33542:SF5">
    <property type="entry name" value="FERROCHELATASE CHE1"/>
    <property type="match status" value="1"/>
</dbReference>
<reference evidence="3 4" key="1">
    <citation type="submission" date="2016-10" db="EMBL/GenBank/DDBJ databases">
        <authorList>
            <person name="de Groot N.N."/>
        </authorList>
    </citation>
    <scope>NUCLEOTIDE SEQUENCE [LARGE SCALE GENOMIC DNA]</scope>
    <source>
        <strain evidence="3 4">DSM 21800</strain>
    </source>
</reference>
<keyword evidence="4" id="KW-1185">Reference proteome</keyword>
<dbReference type="STRING" id="630515.SAMN04489812_3604"/>
<accession>A0A1H1WCV3</accession>
<dbReference type="RefSeq" id="WP_157683538.1">
    <property type="nucleotide sequence ID" value="NZ_LT629772.1"/>
</dbReference>
<evidence type="ECO:0000313" key="3">
    <source>
        <dbReference type="EMBL" id="SDS95097.1"/>
    </source>
</evidence>
<protein>
    <submittedName>
        <fullName evidence="3">Sirohydrochlorin ferrochelatase</fullName>
    </submittedName>
</protein>
<evidence type="ECO:0000256" key="2">
    <source>
        <dbReference type="ARBA" id="ARBA00023239"/>
    </source>
</evidence>
<name>A0A1H1WCV3_9ACTN</name>
<dbReference type="GO" id="GO:0016829">
    <property type="term" value="F:lyase activity"/>
    <property type="evidence" value="ECO:0007669"/>
    <property type="project" value="UniProtKB-KW"/>
</dbReference>
<evidence type="ECO:0000256" key="1">
    <source>
        <dbReference type="ARBA" id="ARBA00022723"/>
    </source>
</evidence>
<dbReference type="Proteomes" id="UP000199103">
    <property type="component" value="Chromosome I"/>
</dbReference>
<proteinExistence type="predicted"/>